<sequence>MLSTLLSKDMVSQTKKKELESNYKIKCLMQVKIVTMKNYIDFAE</sequence>
<name>A0A1I0YMX1_9FIRM</name>
<accession>A0A1I0YMX1</accession>
<reference evidence="1 2" key="1">
    <citation type="submission" date="2016-10" db="EMBL/GenBank/DDBJ databases">
        <authorList>
            <person name="de Groot N.N."/>
        </authorList>
    </citation>
    <scope>NUCLEOTIDE SEQUENCE [LARGE SCALE GENOMIC DNA]</scope>
    <source>
        <strain evidence="1 2">DSM 5522</strain>
    </source>
</reference>
<evidence type="ECO:0000313" key="1">
    <source>
        <dbReference type="EMBL" id="SFB13820.1"/>
    </source>
</evidence>
<proteinExistence type="predicted"/>
<dbReference type="Proteomes" id="UP000198838">
    <property type="component" value="Unassembled WGS sequence"/>
</dbReference>
<dbReference type="AlphaFoldDB" id="A0A1I0YMX1"/>
<gene>
    <name evidence="1" type="ORF">SAMN05216249_11082</name>
</gene>
<protein>
    <submittedName>
        <fullName evidence="1">Uncharacterized protein</fullName>
    </submittedName>
</protein>
<dbReference type="EMBL" id="FOJY01000010">
    <property type="protein sequence ID" value="SFB13820.1"/>
    <property type="molecule type" value="Genomic_DNA"/>
</dbReference>
<evidence type="ECO:0000313" key="2">
    <source>
        <dbReference type="Proteomes" id="UP000198838"/>
    </source>
</evidence>
<organism evidence="1 2">
    <name type="scientific">Acetitomaculum ruminis DSM 5522</name>
    <dbReference type="NCBI Taxonomy" id="1120918"/>
    <lineage>
        <taxon>Bacteria</taxon>
        <taxon>Bacillati</taxon>
        <taxon>Bacillota</taxon>
        <taxon>Clostridia</taxon>
        <taxon>Lachnospirales</taxon>
        <taxon>Lachnospiraceae</taxon>
        <taxon>Acetitomaculum</taxon>
    </lineage>
</organism>
<keyword evidence="2" id="KW-1185">Reference proteome</keyword>